<accession>A0A823A0V4</accession>
<organism evidence="1 2">
    <name type="scientific">Nelumbo nucifera</name>
    <name type="common">Sacred lotus</name>
    <dbReference type="NCBI Taxonomy" id="4432"/>
    <lineage>
        <taxon>Eukaryota</taxon>
        <taxon>Viridiplantae</taxon>
        <taxon>Streptophyta</taxon>
        <taxon>Embryophyta</taxon>
        <taxon>Tracheophyta</taxon>
        <taxon>Spermatophyta</taxon>
        <taxon>Magnoliopsida</taxon>
        <taxon>Proteales</taxon>
        <taxon>Nelumbonaceae</taxon>
        <taxon>Nelumbo</taxon>
    </lineage>
</organism>
<protein>
    <submittedName>
        <fullName evidence="1">Uncharacterized protein</fullName>
    </submittedName>
</protein>
<proteinExistence type="predicted"/>
<comment type="caution">
    <text evidence="1">The sequence shown here is derived from an EMBL/GenBank/DDBJ whole genome shotgun (WGS) entry which is preliminary data.</text>
</comment>
<evidence type="ECO:0000313" key="2">
    <source>
        <dbReference type="Proteomes" id="UP000607653"/>
    </source>
</evidence>
<sequence length="25" mass="2617">MPPLSVSLLAVILRGSLLSLLSLSH</sequence>
<keyword evidence="2" id="KW-1185">Reference proteome</keyword>
<name>A0A823A0V4_NELNU</name>
<evidence type="ECO:0000313" key="1">
    <source>
        <dbReference type="EMBL" id="DAD49195.1"/>
    </source>
</evidence>
<dbReference type="EMBL" id="DUZY01000008">
    <property type="protein sequence ID" value="DAD49195.1"/>
    <property type="molecule type" value="Genomic_DNA"/>
</dbReference>
<dbReference type="AlphaFoldDB" id="A0A823A0V4"/>
<dbReference type="Proteomes" id="UP000607653">
    <property type="component" value="Unassembled WGS sequence"/>
</dbReference>
<reference evidence="1 2" key="1">
    <citation type="journal article" date="2020" name="Mol. Biol. Evol.">
        <title>Distinct Expression and Methylation Patterns for Genes with Different Fates following a Single Whole-Genome Duplication in Flowering Plants.</title>
        <authorList>
            <person name="Shi T."/>
            <person name="Rahmani R.S."/>
            <person name="Gugger P.F."/>
            <person name="Wang M."/>
            <person name="Li H."/>
            <person name="Zhang Y."/>
            <person name="Li Z."/>
            <person name="Wang Q."/>
            <person name="Van de Peer Y."/>
            <person name="Marchal K."/>
            <person name="Chen J."/>
        </authorList>
    </citation>
    <scope>NUCLEOTIDE SEQUENCE [LARGE SCALE GENOMIC DNA]</scope>
    <source>
        <tissue evidence="1">Leaf</tissue>
    </source>
</reference>
<gene>
    <name evidence="1" type="ORF">HUJ06_019132</name>
</gene>